<gene>
    <name evidence="2" type="ORF">M5K25_013581</name>
</gene>
<evidence type="ECO:0000256" key="1">
    <source>
        <dbReference type="SAM" id="MobiDB-lite"/>
    </source>
</evidence>
<dbReference type="Proteomes" id="UP001552299">
    <property type="component" value="Unassembled WGS sequence"/>
</dbReference>
<dbReference type="AlphaFoldDB" id="A0ABD0UT87"/>
<feature type="region of interest" description="Disordered" evidence="1">
    <location>
        <begin position="86"/>
        <end position="132"/>
    </location>
</feature>
<comment type="caution">
    <text evidence="2">The sequence shown here is derived from an EMBL/GenBank/DDBJ whole genome shotgun (WGS) entry which is preliminary data.</text>
</comment>
<name>A0ABD0UT87_DENTH</name>
<reference evidence="2 3" key="1">
    <citation type="journal article" date="2024" name="Plant Biotechnol. J.">
        <title>Dendrobium thyrsiflorum genome and its molecular insights into genes involved in important horticultural traits.</title>
        <authorList>
            <person name="Chen B."/>
            <person name="Wang J.Y."/>
            <person name="Zheng P.J."/>
            <person name="Li K.L."/>
            <person name="Liang Y.M."/>
            <person name="Chen X.F."/>
            <person name="Zhang C."/>
            <person name="Zhao X."/>
            <person name="He X."/>
            <person name="Zhang G.Q."/>
            <person name="Liu Z.J."/>
            <person name="Xu Q."/>
        </authorList>
    </citation>
    <scope>NUCLEOTIDE SEQUENCE [LARGE SCALE GENOMIC DNA]</scope>
    <source>
        <strain evidence="2">GZMU011</strain>
    </source>
</reference>
<dbReference type="EMBL" id="JANQDX010000011">
    <property type="protein sequence ID" value="KAL0916099.1"/>
    <property type="molecule type" value="Genomic_DNA"/>
</dbReference>
<evidence type="ECO:0000313" key="2">
    <source>
        <dbReference type="EMBL" id="KAL0916099.1"/>
    </source>
</evidence>
<keyword evidence="3" id="KW-1185">Reference proteome</keyword>
<organism evidence="2 3">
    <name type="scientific">Dendrobium thyrsiflorum</name>
    <name type="common">Pinecone-like raceme dendrobium</name>
    <name type="synonym">Orchid</name>
    <dbReference type="NCBI Taxonomy" id="117978"/>
    <lineage>
        <taxon>Eukaryota</taxon>
        <taxon>Viridiplantae</taxon>
        <taxon>Streptophyta</taxon>
        <taxon>Embryophyta</taxon>
        <taxon>Tracheophyta</taxon>
        <taxon>Spermatophyta</taxon>
        <taxon>Magnoliopsida</taxon>
        <taxon>Liliopsida</taxon>
        <taxon>Asparagales</taxon>
        <taxon>Orchidaceae</taxon>
        <taxon>Epidendroideae</taxon>
        <taxon>Malaxideae</taxon>
        <taxon>Dendrobiinae</taxon>
        <taxon>Dendrobium</taxon>
    </lineage>
</organism>
<evidence type="ECO:0000313" key="3">
    <source>
        <dbReference type="Proteomes" id="UP001552299"/>
    </source>
</evidence>
<protein>
    <submittedName>
        <fullName evidence="2">Uncharacterized protein</fullName>
    </submittedName>
</protein>
<proteinExistence type="predicted"/>
<accession>A0ABD0UT87</accession>
<sequence>MSPDQGPEALLDGSNHNSDYQTVSKFDNLIIESSVSTRRIQRAQEHRNPTFLSQKIVHRTIHDQWIQYQPTLDPKLQEIKREIEDRSCPLAPPRPPPELRRTTSAGPLPEEPTLHSRPDVLPKAQRSAQSQTFCSRPDVLLKARRSAQGQTLYSRPDILLKARRSAQSPTFCSRPDILLRARCFAQGQTLCSRPDTPLKARRSAQGPTLRLRPDVLPVCHLTPDILPGHCRASTGCRSSANHYAYPMILKCALLSNFFCYPQRSSSNIVLFTCSQIPTFFNWPKCSSNNLLPIRELLKILPISHEFTRVKGFYPELFKGVFLGGLHPGPFYSALMRDIIFSYPDLIHRVCRTLRKLLWCIDFEVMITQSLNEWNNKFLKIKEFHHLALKVDGGGMDDEPDQDPMVFPSQAIVVPGLLKIDTIGEHTGTGHSYNLVVPFVSQQPSSEGLGHNHIPVVPFGGKTIS</sequence>